<feature type="signal peptide" evidence="1">
    <location>
        <begin position="1"/>
        <end position="21"/>
    </location>
</feature>
<proteinExistence type="predicted"/>
<keyword evidence="1" id="KW-0732">Signal</keyword>
<dbReference type="AlphaFoldDB" id="A0A418YFJ5"/>
<evidence type="ECO:0000313" key="3">
    <source>
        <dbReference type="Proteomes" id="UP000283255"/>
    </source>
</evidence>
<sequence>MCYRQLALVVFSCCWSVSAWSEVSLTPFVSENGIRIPASGTNTYPIQTANGIEVLPSFDVVSFYDDNVTNTNAQTTTSWGSILSPAIAVAIQPSRHKYELRYRLSRGDYFSSKQDNYTDHFFNLFSGFEFNTRNRLFVYYDFTAGHDERGDGISEGVGDLIDEVVRYHIHDASLKYRFGGNHATGRLEFSLGYEDKAYRNFRETTQFRDFDAINYQAAFYYRLAPKSSLLFEVMKNDKRYDKVSLNNISRDSDDHFVFVGASWDTTASITGTAKVGYQHKRFKAGERKNFEDISWDVGLTWYVKPFSSIELNSQRSAKDPEQSGDYKQVTLIDLTWQHYWLPQLNSSLSWSFINDDFKGITREDDTHQYSLGLNYDFHRWLSLGAGVHIKNKNSNQNSIGYDKNLFFITAKVVM</sequence>
<evidence type="ECO:0000256" key="1">
    <source>
        <dbReference type="SAM" id="SignalP"/>
    </source>
</evidence>
<dbReference type="Proteomes" id="UP000283255">
    <property type="component" value="Unassembled WGS sequence"/>
</dbReference>
<evidence type="ECO:0000313" key="2">
    <source>
        <dbReference type="EMBL" id="RJG47909.1"/>
    </source>
</evidence>
<keyword evidence="3" id="KW-1185">Reference proteome</keyword>
<accession>A0A418YFJ5</accession>
<comment type="caution">
    <text evidence="2">The sequence shown here is derived from an EMBL/GenBank/DDBJ whole genome shotgun (WGS) entry which is preliminary data.</text>
</comment>
<dbReference type="InterPro" id="IPR023614">
    <property type="entry name" value="Porin_dom_sf"/>
</dbReference>
<name>A0A418YFJ5_9GAMM</name>
<dbReference type="InterPro" id="IPR018759">
    <property type="entry name" value="BBP2_2"/>
</dbReference>
<dbReference type="Pfam" id="PF10082">
    <property type="entry name" value="BBP2_2"/>
    <property type="match status" value="1"/>
</dbReference>
<gene>
    <name evidence="2" type="ORF">D1Z90_09350</name>
</gene>
<dbReference type="Gene3D" id="2.40.160.10">
    <property type="entry name" value="Porin"/>
    <property type="match status" value="1"/>
</dbReference>
<dbReference type="SUPFAM" id="SSF56935">
    <property type="entry name" value="Porins"/>
    <property type="match status" value="2"/>
</dbReference>
<reference evidence="2 3" key="2">
    <citation type="submission" date="2019-01" db="EMBL/GenBank/DDBJ databases">
        <title>Motilimonas pumilus sp. nov., isolated from the gut of sea cucumber (Apostichopus japonicus).</title>
        <authorList>
            <person name="Wang F.-Q."/>
            <person name="Ren L.-H."/>
            <person name="Lin Y.-W."/>
            <person name="Sun G.-H."/>
            <person name="Du Z.-J."/>
            <person name="Zhao J.-X."/>
            <person name="Liu X.-J."/>
            <person name="Liu L.-J."/>
        </authorList>
    </citation>
    <scope>NUCLEOTIDE SEQUENCE [LARGE SCALE GENOMIC DNA]</scope>
    <source>
        <strain evidence="2 3">PLHSC7-2</strain>
    </source>
</reference>
<evidence type="ECO:0008006" key="4">
    <source>
        <dbReference type="Google" id="ProtNLM"/>
    </source>
</evidence>
<dbReference type="EMBL" id="QZCH01000010">
    <property type="protein sequence ID" value="RJG47909.1"/>
    <property type="molecule type" value="Genomic_DNA"/>
</dbReference>
<organism evidence="2 3">
    <name type="scientific">Motilimonas pumila</name>
    <dbReference type="NCBI Taxonomy" id="2303987"/>
    <lineage>
        <taxon>Bacteria</taxon>
        <taxon>Pseudomonadati</taxon>
        <taxon>Pseudomonadota</taxon>
        <taxon>Gammaproteobacteria</taxon>
        <taxon>Alteromonadales</taxon>
        <taxon>Alteromonadales genera incertae sedis</taxon>
        <taxon>Motilimonas</taxon>
    </lineage>
</organism>
<protein>
    <recommendedName>
        <fullName evidence="4">Capsular biosynthesis protein</fullName>
    </recommendedName>
</protein>
<reference evidence="2 3" key="1">
    <citation type="submission" date="2018-09" db="EMBL/GenBank/DDBJ databases">
        <authorList>
            <person name="Wang F."/>
        </authorList>
    </citation>
    <scope>NUCLEOTIDE SEQUENCE [LARGE SCALE GENOMIC DNA]</scope>
    <source>
        <strain evidence="2 3">PLHSC7-2</strain>
    </source>
</reference>
<feature type="chain" id="PRO_5019165339" description="Capsular biosynthesis protein" evidence="1">
    <location>
        <begin position="22"/>
        <end position="414"/>
    </location>
</feature>